<dbReference type="EMBL" id="JBHLTQ010000018">
    <property type="protein sequence ID" value="MFC0605899.1"/>
    <property type="molecule type" value="Genomic_DNA"/>
</dbReference>
<sequence length="144" mass="15997">MDALAKAEAYLKTDRSLSGGRTLYNLLPGKNKAFQNILARFTDTQPNLAKLHYEIAKAVKMPERKLKMLLQQPIANTTATKAPVEDAPQPLTLDDKLIAFNEKDADYQAAKQLAKDLGLKPKSRKKADVYEALTTARTALVKKK</sequence>
<evidence type="ECO:0000313" key="2">
    <source>
        <dbReference type="Proteomes" id="UP001589832"/>
    </source>
</evidence>
<evidence type="ECO:0008006" key="3">
    <source>
        <dbReference type="Google" id="ProtNLM"/>
    </source>
</evidence>
<protein>
    <recommendedName>
        <fullName evidence="3">Rho termination factor-like protein</fullName>
    </recommendedName>
</protein>
<name>A0ABV6QCE6_9FLAO</name>
<evidence type="ECO:0000313" key="1">
    <source>
        <dbReference type="EMBL" id="MFC0605899.1"/>
    </source>
</evidence>
<accession>A0ABV6QCE6</accession>
<gene>
    <name evidence="1" type="ORF">ACFFGA_15160</name>
</gene>
<comment type="caution">
    <text evidence="1">The sequence shown here is derived from an EMBL/GenBank/DDBJ whole genome shotgun (WGS) entry which is preliminary data.</text>
</comment>
<dbReference type="RefSeq" id="WP_386065312.1">
    <property type="nucleotide sequence ID" value="NZ_JBHLTQ010000018.1"/>
</dbReference>
<reference evidence="1 2" key="1">
    <citation type="submission" date="2024-09" db="EMBL/GenBank/DDBJ databases">
        <authorList>
            <person name="Sun Q."/>
            <person name="Mori K."/>
        </authorList>
    </citation>
    <scope>NUCLEOTIDE SEQUENCE [LARGE SCALE GENOMIC DNA]</scope>
    <source>
        <strain evidence="1 2">NCAIM B.02481</strain>
    </source>
</reference>
<proteinExistence type="predicted"/>
<organism evidence="1 2">
    <name type="scientific">Winogradskyella pulchriflava</name>
    <dbReference type="NCBI Taxonomy" id="1110688"/>
    <lineage>
        <taxon>Bacteria</taxon>
        <taxon>Pseudomonadati</taxon>
        <taxon>Bacteroidota</taxon>
        <taxon>Flavobacteriia</taxon>
        <taxon>Flavobacteriales</taxon>
        <taxon>Flavobacteriaceae</taxon>
        <taxon>Winogradskyella</taxon>
    </lineage>
</organism>
<keyword evidence="2" id="KW-1185">Reference proteome</keyword>
<dbReference type="Proteomes" id="UP001589832">
    <property type="component" value="Unassembled WGS sequence"/>
</dbReference>